<protein>
    <submittedName>
        <fullName evidence="2">Uncharacterized protein</fullName>
    </submittedName>
</protein>
<accession>I8Z458</accession>
<keyword evidence="1" id="KW-0812">Transmembrane</keyword>
<keyword evidence="3" id="KW-1185">Reference proteome</keyword>
<name>I8Z458_9BACE</name>
<keyword evidence="1" id="KW-1133">Transmembrane helix</keyword>
<dbReference type="HOGENOM" id="CLU_3354633_0_0_10"/>
<organism evidence="2 3">
    <name type="scientific">Bacteroides salyersiae CL02T12C01</name>
    <dbReference type="NCBI Taxonomy" id="997887"/>
    <lineage>
        <taxon>Bacteria</taxon>
        <taxon>Pseudomonadati</taxon>
        <taxon>Bacteroidota</taxon>
        <taxon>Bacteroidia</taxon>
        <taxon>Bacteroidales</taxon>
        <taxon>Bacteroidaceae</taxon>
        <taxon>Bacteroides</taxon>
    </lineage>
</organism>
<gene>
    <name evidence="2" type="ORF">HMPREF1071_00712</name>
</gene>
<dbReference type="Proteomes" id="UP000005150">
    <property type="component" value="Unassembled WGS sequence"/>
</dbReference>
<feature type="transmembrane region" description="Helical" evidence="1">
    <location>
        <begin position="6"/>
        <end position="28"/>
    </location>
</feature>
<evidence type="ECO:0000256" key="1">
    <source>
        <dbReference type="SAM" id="Phobius"/>
    </source>
</evidence>
<dbReference type="PATRIC" id="fig|997887.3.peg.741"/>
<proteinExistence type="predicted"/>
<comment type="caution">
    <text evidence="2">The sequence shown here is derived from an EMBL/GenBank/DDBJ whole genome shotgun (WGS) entry which is preliminary data.</text>
</comment>
<keyword evidence="1" id="KW-0472">Membrane</keyword>
<dbReference type="AlphaFoldDB" id="I8Z458"/>
<reference evidence="2 3" key="1">
    <citation type="submission" date="2012-02" db="EMBL/GenBank/DDBJ databases">
        <title>The Genome Sequence of Bacteroides salyersiae CL02T12C01.</title>
        <authorList>
            <consortium name="The Broad Institute Genome Sequencing Platform"/>
            <person name="Earl A."/>
            <person name="Ward D."/>
            <person name="Feldgarden M."/>
            <person name="Gevers D."/>
            <person name="Zitomersky N.L."/>
            <person name="Coyne M.J."/>
            <person name="Comstock L.E."/>
            <person name="Young S.K."/>
            <person name="Zeng Q."/>
            <person name="Gargeya S."/>
            <person name="Fitzgerald M."/>
            <person name="Haas B."/>
            <person name="Abouelleil A."/>
            <person name="Alvarado L."/>
            <person name="Arachchi H.M."/>
            <person name="Berlin A."/>
            <person name="Chapman S.B."/>
            <person name="Gearin G."/>
            <person name="Goldberg J."/>
            <person name="Griggs A."/>
            <person name="Gujja S."/>
            <person name="Hansen M."/>
            <person name="Heiman D."/>
            <person name="Howarth C."/>
            <person name="Larimer J."/>
            <person name="Lui A."/>
            <person name="MacDonald P.J.P."/>
            <person name="McCowen C."/>
            <person name="Montmayeur A."/>
            <person name="Murphy C."/>
            <person name="Neiman D."/>
            <person name="Pearson M."/>
            <person name="Priest M."/>
            <person name="Roberts A."/>
            <person name="Saif S."/>
            <person name="Shea T."/>
            <person name="Sisk P."/>
            <person name="Stolte C."/>
            <person name="Sykes S."/>
            <person name="Wortman J."/>
            <person name="Nusbaum C."/>
            <person name="Birren B."/>
        </authorList>
    </citation>
    <scope>NUCLEOTIDE SEQUENCE [LARGE SCALE GENOMIC DNA]</scope>
    <source>
        <strain evidence="2 3">CL02T12C01</strain>
    </source>
</reference>
<evidence type="ECO:0000313" key="2">
    <source>
        <dbReference type="EMBL" id="EIY69692.1"/>
    </source>
</evidence>
<dbReference type="EMBL" id="AGXV01000010">
    <property type="protein sequence ID" value="EIY69692.1"/>
    <property type="molecule type" value="Genomic_DNA"/>
</dbReference>
<evidence type="ECO:0000313" key="3">
    <source>
        <dbReference type="Proteomes" id="UP000005150"/>
    </source>
</evidence>
<sequence>MMSEWLIHNFCCKSIIFEVFFILISEVYKEKCYYIL</sequence>